<proteinExistence type="predicted"/>
<evidence type="ECO:0000313" key="5">
    <source>
        <dbReference type="EMBL" id="OQP48034.1"/>
    </source>
</evidence>
<evidence type="ECO:0000259" key="3">
    <source>
        <dbReference type="Pfam" id="PF04773"/>
    </source>
</evidence>
<dbReference type="Gene3D" id="3.55.50.30">
    <property type="match status" value="1"/>
</dbReference>
<dbReference type="GO" id="GO:0016989">
    <property type="term" value="F:sigma factor antagonist activity"/>
    <property type="evidence" value="ECO:0007669"/>
    <property type="project" value="TreeGrafter"/>
</dbReference>
<organism evidence="5 6">
    <name type="scientific">Niastella yeongjuensis</name>
    <dbReference type="NCBI Taxonomy" id="354355"/>
    <lineage>
        <taxon>Bacteria</taxon>
        <taxon>Pseudomonadati</taxon>
        <taxon>Bacteroidota</taxon>
        <taxon>Chitinophagia</taxon>
        <taxon>Chitinophagales</taxon>
        <taxon>Chitinophagaceae</taxon>
        <taxon>Niastella</taxon>
    </lineage>
</organism>
<dbReference type="Proteomes" id="UP000192610">
    <property type="component" value="Unassembled WGS sequence"/>
</dbReference>
<dbReference type="OrthoDB" id="1096341at2"/>
<feature type="compositionally biased region" description="Basic and acidic residues" evidence="1">
    <location>
        <begin position="12"/>
        <end position="31"/>
    </location>
</feature>
<feature type="domain" description="Protein FecR C-terminal" evidence="4">
    <location>
        <begin position="318"/>
        <end position="384"/>
    </location>
</feature>
<dbReference type="InterPro" id="IPR006860">
    <property type="entry name" value="FecR"/>
</dbReference>
<dbReference type="PANTHER" id="PTHR30273">
    <property type="entry name" value="PERIPLASMIC SIGNAL SENSOR AND SIGMA FACTOR ACTIVATOR FECR-RELATED"/>
    <property type="match status" value="1"/>
</dbReference>
<feature type="region of interest" description="Disordered" evidence="1">
    <location>
        <begin position="11"/>
        <end position="31"/>
    </location>
</feature>
<keyword evidence="2" id="KW-1133">Transmembrane helix</keyword>
<gene>
    <name evidence="5" type="ORF">A4H97_29805</name>
</gene>
<reference evidence="6" key="1">
    <citation type="submission" date="2016-04" db="EMBL/GenBank/DDBJ databases">
        <authorList>
            <person name="Chen L."/>
            <person name="Zhuang W."/>
            <person name="Wang G."/>
        </authorList>
    </citation>
    <scope>NUCLEOTIDE SEQUENCE [LARGE SCALE GENOMIC DNA]</scope>
    <source>
        <strain evidence="6">17621</strain>
    </source>
</reference>
<dbReference type="InterPro" id="IPR012373">
    <property type="entry name" value="Ferrdict_sens_TM"/>
</dbReference>
<comment type="caution">
    <text evidence="5">The sequence shown here is derived from an EMBL/GenBank/DDBJ whole genome shotgun (WGS) entry which is preliminary data.</text>
</comment>
<feature type="transmembrane region" description="Helical" evidence="2">
    <location>
        <begin position="86"/>
        <end position="109"/>
    </location>
</feature>
<sequence length="387" mass="43939">MPWKFILFKQSSKRDKSENHTDPCKESVSKARQMEDKYESFMNASPAEQEKMFAEHKATSPRDKFDLYPDWESINKKFATSSRPPMNLYSMMAAAAMIGILLALAYLFFTGHKLKEPTQGIARAKGPELILSNGSVIDLDNIPNGAFTAKGIHYTKTDTSLMCRLLEPYQVAIPDTHKLTVPSGRRYQVTLADGSIILLNASSQLHFPVQFSTNERWVYMQGEAFFKVNADRVKPFFVNVNNEVYTIATGTAFNIRAYEGTEHIKATLIEGHLSVKVYRSSKSTTLQAGQQVNYKDGKFVSPDHLDLNQVIAWKKDIFHFNNSSIDEIMEEIGRWYNVKIQYEGKKPCTYLYAVLDRSMSLEAIIETMSLIQVHLRLEGDTLIVSSL</sequence>
<dbReference type="Pfam" id="PF04773">
    <property type="entry name" value="FecR"/>
    <property type="match status" value="1"/>
</dbReference>
<keyword evidence="2" id="KW-0812">Transmembrane</keyword>
<dbReference type="STRING" id="354355.SAMN05660816_02361"/>
<accession>A0A1V9EQ18</accession>
<keyword evidence="2" id="KW-0472">Membrane</keyword>
<evidence type="ECO:0000259" key="4">
    <source>
        <dbReference type="Pfam" id="PF16344"/>
    </source>
</evidence>
<protein>
    <recommendedName>
        <fullName evidence="7">FecR protein domain-containing protein</fullName>
    </recommendedName>
</protein>
<feature type="domain" description="FecR protein" evidence="3">
    <location>
        <begin position="179"/>
        <end position="272"/>
    </location>
</feature>
<evidence type="ECO:0000256" key="1">
    <source>
        <dbReference type="SAM" id="MobiDB-lite"/>
    </source>
</evidence>
<dbReference type="Gene3D" id="2.60.120.1440">
    <property type="match status" value="1"/>
</dbReference>
<dbReference type="Pfam" id="PF16344">
    <property type="entry name" value="FecR_C"/>
    <property type="match status" value="1"/>
</dbReference>
<dbReference type="PANTHER" id="PTHR30273:SF2">
    <property type="entry name" value="PROTEIN FECR"/>
    <property type="match status" value="1"/>
</dbReference>
<evidence type="ECO:0000256" key="2">
    <source>
        <dbReference type="SAM" id="Phobius"/>
    </source>
</evidence>
<evidence type="ECO:0000313" key="6">
    <source>
        <dbReference type="Proteomes" id="UP000192610"/>
    </source>
</evidence>
<dbReference type="AlphaFoldDB" id="A0A1V9EQ18"/>
<dbReference type="EMBL" id="LVXG01000018">
    <property type="protein sequence ID" value="OQP48034.1"/>
    <property type="molecule type" value="Genomic_DNA"/>
</dbReference>
<evidence type="ECO:0008006" key="7">
    <source>
        <dbReference type="Google" id="ProtNLM"/>
    </source>
</evidence>
<name>A0A1V9EQ18_9BACT</name>
<keyword evidence="6" id="KW-1185">Reference proteome</keyword>
<dbReference type="InterPro" id="IPR032508">
    <property type="entry name" value="FecR_C"/>
</dbReference>